<organism evidence="3 4">
    <name type="scientific">Cannabis sativa</name>
    <name type="common">Hemp</name>
    <name type="synonym">Marijuana</name>
    <dbReference type="NCBI Taxonomy" id="3483"/>
    <lineage>
        <taxon>Eukaryota</taxon>
        <taxon>Viridiplantae</taxon>
        <taxon>Streptophyta</taxon>
        <taxon>Embryophyta</taxon>
        <taxon>Tracheophyta</taxon>
        <taxon>Spermatophyta</taxon>
        <taxon>Magnoliopsida</taxon>
        <taxon>eudicotyledons</taxon>
        <taxon>Gunneridae</taxon>
        <taxon>Pentapetalae</taxon>
        <taxon>rosids</taxon>
        <taxon>fabids</taxon>
        <taxon>Rosales</taxon>
        <taxon>Cannabaceae</taxon>
        <taxon>Cannabis</taxon>
    </lineage>
</organism>
<reference evidence="3" key="2">
    <citation type="submission" date="2021-03" db="UniProtKB">
        <authorList>
            <consortium name="EnsemblPlants"/>
        </authorList>
    </citation>
    <scope>IDENTIFICATION</scope>
</reference>
<dbReference type="Proteomes" id="UP000596661">
    <property type="component" value="Chromosome 1"/>
</dbReference>
<dbReference type="InterPro" id="IPR025558">
    <property type="entry name" value="DUF4283"/>
</dbReference>
<evidence type="ECO:0000313" key="4">
    <source>
        <dbReference type="Proteomes" id="UP000596661"/>
    </source>
</evidence>
<proteinExistence type="predicted"/>
<dbReference type="PANTHER" id="PTHR31286:SF165">
    <property type="entry name" value="DUF4283 DOMAIN-CONTAINING PROTEIN"/>
    <property type="match status" value="1"/>
</dbReference>
<evidence type="ECO:0000256" key="1">
    <source>
        <dbReference type="SAM" id="MobiDB-lite"/>
    </source>
</evidence>
<dbReference type="EMBL" id="UZAU01000050">
    <property type="status" value="NOT_ANNOTATED_CDS"/>
    <property type="molecule type" value="Genomic_DNA"/>
</dbReference>
<dbReference type="AlphaFoldDB" id="A0A803NIK4"/>
<dbReference type="InterPro" id="IPR040256">
    <property type="entry name" value="At4g02000-like"/>
</dbReference>
<dbReference type="PANTHER" id="PTHR31286">
    <property type="entry name" value="GLYCINE-RICH CELL WALL STRUCTURAL PROTEIN 1.8-LIKE"/>
    <property type="match status" value="1"/>
</dbReference>
<evidence type="ECO:0000313" key="3">
    <source>
        <dbReference type="EnsemblPlants" id="cds.evm.model.01.1807"/>
    </source>
</evidence>
<dbReference type="EnsemblPlants" id="evm.model.01.1807">
    <property type="protein sequence ID" value="cds.evm.model.01.1807"/>
    <property type="gene ID" value="evm.TU.01.1807"/>
</dbReference>
<protein>
    <recommendedName>
        <fullName evidence="2">DUF4283 domain-containing protein</fullName>
    </recommendedName>
</protein>
<feature type="domain" description="DUF4283" evidence="2">
    <location>
        <begin position="77"/>
        <end position="144"/>
    </location>
</feature>
<dbReference type="Gramene" id="evm.model.01.1807">
    <property type="protein sequence ID" value="cds.evm.model.01.1807"/>
    <property type="gene ID" value="evm.TU.01.1807"/>
</dbReference>
<dbReference type="Pfam" id="PF14111">
    <property type="entry name" value="DUF4283"/>
    <property type="match status" value="1"/>
</dbReference>
<accession>A0A803NIK4</accession>
<keyword evidence="4" id="KW-1185">Reference proteome</keyword>
<name>A0A803NIK4_CANSA</name>
<sequence>MFSPSPLAKKKRIVRRPGRPANRAVVQTEQTDEEDRLSTGLNKEITEFHGAAETEEVEQGVGSSPILAEYLTPSNAAIICMILGANPPMTVFEGFIKRTWGHLGIVQIARMTRGMVMVRFNDEATRNEVLDARVVQFDRKPVITRLQYWENKNLSVLVSTVGKPIMVDRHTKDFSRVQFARILIEMDILDNPPKSFQYVNEFAAASLGVLV</sequence>
<feature type="region of interest" description="Disordered" evidence="1">
    <location>
        <begin position="1"/>
        <end position="38"/>
    </location>
</feature>
<reference evidence="3" key="1">
    <citation type="submission" date="2018-11" db="EMBL/GenBank/DDBJ databases">
        <authorList>
            <person name="Grassa J C."/>
        </authorList>
    </citation>
    <scope>NUCLEOTIDE SEQUENCE [LARGE SCALE GENOMIC DNA]</scope>
</reference>
<evidence type="ECO:0000259" key="2">
    <source>
        <dbReference type="Pfam" id="PF14111"/>
    </source>
</evidence>
<feature type="compositionally biased region" description="Basic residues" evidence="1">
    <location>
        <begin position="8"/>
        <end position="18"/>
    </location>
</feature>